<protein>
    <submittedName>
        <fullName evidence="1">Uncharacterized protein</fullName>
    </submittedName>
</protein>
<evidence type="ECO:0000313" key="2">
    <source>
        <dbReference type="Proteomes" id="UP000828941"/>
    </source>
</evidence>
<organism evidence="1 2">
    <name type="scientific">Bauhinia variegata</name>
    <name type="common">Purple orchid tree</name>
    <name type="synonym">Phanera variegata</name>
    <dbReference type="NCBI Taxonomy" id="167791"/>
    <lineage>
        <taxon>Eukaryota</taxon>
        <taxon>Viridiplantae</taxon>
        <taxon>Streptophyta</taxon>
        <taxon>Embryophyta</taxon>
        <taxon>Tracheophyta</taxon>
        <taxon>Spermatophyta</taxon>
        <taxon>Magnoliopsida</taxon>
        <taxon>eudicotyledons</taxon>
        <taxon>Gunneridae</taxon>
        <taxon>Pentapetalae</taxon>
        <taxon>rosids</taxon>
        <taxon>fabids</taxon>
        <taxon>Fabales</taxon>
        <taxon>Fabaceae</taxon>
        <taxon>Cercidoideae</taxon>
        <taxon>Cercideae</taxon>
        <taxon>Bauhiniinae</taxon>
        <taxon>Bauhinia</taxon>
    </lineage>
</organism>
<sequence>MAKRPFVEFILQLINIIFTLCGLGILSYGLLCLVKWKQDPSKKLSTDNAKYMVAHRLLFAIESSKSFSDSLPRAWNCIKEPLLFILFFLLEFGLAAFILFKPNWTEVISRDKSGNFHSVYHFMNFHWKVIRWVALAILILQVIAMILALYLRSVIKGAYYDGDDEPIAYLPHVARNPSWKMPRKSPATDDATTAVTSLPTPSAQDQN</sequence>
<keyword evidence="2" id="KW-1185">Reference proteome</keyword>
<dbReference type="Proteomes" id="UP000828941">
    <property type="component" value="Chromosome 9"/>
</dbReference>
<evidence type="ECO:0000313" key="1">
    <source>
        <dbReference type="EMBL" id="KAI4323362.1"/>
    </source>
</evidence>
<gene>
    <name evidence="1" type="ORF">L6164_022975</name>
</gene>
<dbReference type="EMBL" id="CM039434">
    <property type="protein sequence ID" value="KAI4323362.1"/>
    <property type="molecule type" value="Genomic_DNA"/>
</dbReference>
<accession>A0ACB9MH41</accession>
<reference evidence="1 2" key="1">
    <citation type="journal article" date="2022" name="DNA Res.">
        <title>Chromosomal-level genome assembly of the orchid tree Bauhinia variegata (Leguminosae; Cercidoideae) supports the allotetraploid origin hypothesis of Bauhinia.</title>
        <authorList>
            <person name="Zhong Y."/>
            <person name="Chen Y."/>
            <person name="Zheng D."/>
            <person name="Pang J."/>
            <person name="Liu Y."/>
            <person name="Luo S."/>
            <person name="Meng S."/>
            <person name="Qian L."/>
            <person name="Wei D."/>
            <person name="Dai S."/>
            <person name="Zhou R."/>
        </authorList>
    </citation>
    <scope>NUCLEOTIDE SEQUENCE [LARGE SCALE GENOMIC DNA]</scope>
    <source>
        <strain evidence="1">BV-YZ2020</strain>
    </source>
</reference>
<proteinExistence type="predicted"/>
<name>A0ACB9MH41_BAUVA</name>
<comment type="caution">
    <text evidence="1">The sequence shown here is derived from an EMBL/GenBank/DDBJ whole genome shotgun (WGS) entry which is preliminary data.</text>
</comment>